<organism evidence="2 3">
    <name type="scientific">Sulfurimonas gotlandica (strain DSM 19862 / JCM 16533 / GD1)</name>
    <dbReference type="NCBI Taxonomy" id="929558"/>
    <lineage>
        <taxon>Bacteria</taxon>
        <taxon>Pseudomonadati</taxon>
        <taxon>Campylobacterota</taxon>
        <taxon>Epsilonproteobacteria</taxon>
        <taxon>Campylobacterales</taxon>
        <taxon>Sulfurimonadaceae</taxon>
        <taxon>Sulfurimonas</taxon>
    </lineage>
</organism>
<dbReference type="OrthoDB" id="332939at2"/>
<name>B6BJ01_SULGG</name>
<dbReference type="AlphaFoldDB" id="B6BJ01"/>
<dbReference type="Proteomes" id="UP000006431">
    <property type="component" value="Unassembled WGS sequence"/>
</dbReference>
<accession>B6BJ01</accession>
<reference evidence="2 3" key="1">
    <citation type="journal article" date="2012" name="Proc. Natl. Acad. Sci. U.S.A.">
        <title>Genome and physiology of a model Epsilonproteobacterium responsible for sulfide detoxification in marine oxygen depletion zones.</title>
        <authorList>
            <person name="Grote J."/>
            <person name="Schott T."/>
            <person name="Bruckner C.G."/>
            <person name="Glockner F.O."/>
            <person name="Jost G."/>
            <person name="Teeling H."/>
            <person name="Labrenz M."/>
            <person name="Jurgens K."/>
        </authorList>
    </citation>
    <scope>NUCLEOTIDE SEQUENCE [LARGE SCALE GENOMIC DNA]</scope>
    <source>
        <strain evidence="2 3">GD1</strain>
    </source>
</reference>
<proteinExistence type="predicted"/>
<dbReference type="PATRIC" id="fig|929558.5.peg.1983"/>
<feature type="domain" description="Calcineurin-like phosphoesterase" evidence="1">
    <location>
        <begin position="1"/>
        <end position="125"/>
    </location>
</feature>
<dbReference type="eggNOG" id="COG2129">
    <property type="taxonomic scope" value="Bacteria"/>
</dbReference>
<evidence type="ECO:0000313" key="3">
    <source>
        <dbReference type="Proteomes" id="UP000006431"/>
    </source>
</evidence>
<dbReference type="Gene3D" id="3.60.21.10">
    <property type="match status" value="1"/>
</dbReference>
<dbReference type="SUPFAM" id="SSF56300">
    <property type="entry name" value="Metallo-dependent phosphatases"/>
    <property type="match status" value="1"/>
</dbReference>
<comment type="caution">
    <text evidence="2">The sequence shown here is derived from an EMBL/GenBank/DDBJ whole genome shotgun (WGS) entry which is preliminary data.</text>
</comment>
<sequence length="173" mass="20296">MKILHTTDLHFNKKWFEWIAEQENNFDIFCISGDFLEDSKDETLIVQIEWITSWIKKFNKPLFVCSGNHDIEEFDNEDWLSKIDTLNYYADNFIKVIGNIKFGCYPYIGADGYFEYDECDVLITHVPPAYTKTSTNTDNDDWGDTELYNALKNNIISPKGLFFVVKCIDQLKL</sequence>
<protein>
    <submittedName>
        <fullName evidence="2">Metallophosphoesterase</fullName>
        <ecNumber evidence="2">3.-.-.-</ecNumber>
    </submittedName>
</protein>
<dbReference type="EMBL" id="AFRZ01000001">
    <property type="protein sequence ID" value="EHP30514.1"/>
    <property type="molecule type" value="Genomic_DNA"/>
</dbReference>
<dbReference type="HOGENOM" id="CLU_105052_0_0_7"/>
<dbReference type="GO" id="GO:0016787">
    <property type="term" value="F:hydrolase activity"/>
    <property type="evidence" value="ECO:0007669"/>
    <property type="project" value="UniProtKB-KW"/>
</dbReference>
<dbReference type="RefSeq" id="WP_008335439.1">
    <property type="nucleotide sequence ID" value="NZ_AFRZ01000001.1"/>
</dbReference>
<keyword evidence="3" id="KW-1185">Reference proteome</keyword>
<keyword evidence="2" id="KW-0378">Hydrolase</keyword>
<dbReference type="STRING" id="929558.SMGD1_1991"/>
<dbReference type="InterPro" id="IPR029052">
    <property type="entry name" value="Metallo-depent_PP-like"/>
</dbReference>
<dbReference type="InterPro" id="IPR004843">
    <property type="entry name" value="Calcineurin-like_PHP"/>
</dbReference>
<evidence type="ECO:0000259" key="1">
    <source>
        <dbReference type="Pfam" id="PF00149"/>
    </source>
</evidence>
<dbReference type="EC" id="3.-.-.-" evidence="2"/>
<dbReference type="Pfam" id="PF00149">
    <property type="entry name" value="Metallophos"/>
    <property type="match status" value="1"/>
</dbReference>
<gene>
    <name evidence="2" type="ORF">SMGD1_1991</name>
</gene>
<evidence type="ECO:0000313" key="2">
    <source>
        <dbReference type="EMBL" id="EHP30514.1"/>
    </source>
</evidence>
<accession>H1FWT8</accession>